<keyword evidence="1" id="KW-0812">Transmembrane</keyword>
<evidence type="ECO:0000256" key="1">
    <source>
        <dbReference type="SAM" id="Phobius"/>
    </source>
</evidence>
<keyword evidence="1" id="KW-0472">Membrane</keyword>
<protein>
    <submittedName>
        <fullName evidence="2">Uncharacterized protein</fullName>
    </submittedName>
</protein>
<name>A0A0F9HSS3_9ZZZZ</name>
<dbReference type="AlphaFoldDB" id="A0A0F9HSS3"/>
<accession>A0A0F9HSS3</accession>
<proteinExistence type="predicted"/>
<organism evidence="2">
    <name type="scientific">marine sediment metagenome</name>
    <dbReference type="NCBI Taxonomy" id="412755"/>
    <lineage>
        <taxon>unclassified sequences</taxon>
        <taxon>metagenomes</taxon>
        <taxon>ecological metagenomes</taxon>
    </lineage>
</organism>
<sequence>RRIMWIGLMLLIVVTIFSVILGLFVPVRYEYGTYKEIDVLHAQNHTIVIADGLYYEIDHDTYYWINDDYPGIFSQKGFSTFGLEIYTHFKTVDIEGEFYDDYFPDDEESDEE</sequence>
<gene>
    <name evidence="2" type="ORF">LCGC14_1665300</name>
</gene>
<evidence type="ECO:0000313" key="2">
    <source>
        <dbReference type="EMBL" id="KKM18471.1"/>
    </source>
</evidence>
<reference evidence="2" key="1">
    <citation type="journal article" date="2015" name="Nature">
        <title>Complex archaea that bridge the gap between prokaryotes and eukaryotes.</title>
        <authorList>
            <person name="Spang A."/>
            <person name="Saw J.H."/>
            <person name="Jorgensen S.L."/>
            <person name="Zaremba-Niedzwiedzka K."/>
            <person name="Martijn J."/>
            <person name="Lind A.E."/>
            <person name="van Eijk R."/>
            <person name="Schleper C."/>
            <person name="Guy L."/>
            <person name="Ettema T.J."/>
        </authorList>
    </citation>
    <scope>NUCLEOTIDE SEQUENCE</scope>
</reference>
<dbReference type="EMBL" id="LAZR01014215">
    <property type="protein sequence ID" value="KKM18471.1"/>
    <property type="molecule type" value="Genomic_DNA"/>
</dbReference>
<feature type="non-terminal residue" evidence="2">
    <location>
        <position position="1"/>
    </location>
</feature>
<comment type="caution">
    <text evidence="2">The sequence shown here is derived from an EMBL/GenBank/DDBJ whole genome shotgun (WGS) entry which is preliminary data.</text>
</comment>
<feature type="transmembrane region" description="Helical" evidence="1">
    <location>
        <begin position="6"/>
        <end position="25"/>
    </location>
</feature>
<keyword evidence="1" id="KW-1133">Transmembrane helix</keyword>